<dbReference type="Proteomes" id="UP000050898">
    <property type="component" value="Unassembled WGS sequence"/>
</dbReference>
<accession>A0A0R2EBE8</accession>
<dbReference type="AlphaFoldDB" id="A0A0R2EBE8"/>
<sequence>MKRKYNIGDLVRITTTAKDPMNYLSGTIVDIRRIKASDDNYIQYKVKIPTSFGFHLGIYGEENLIFVKRDD</sequence>
<comment type="caution">
    <text evidence="1">The sequence shown here is derived from an EMBL/GenBank/DDBJ whole genome shotgun (WGS) entry which is preliminary data.</text>
</comment>
<evidence type="ECO:0000313" key="2">
    <source>
        <dbReference type="Proteomes" id="UP000050898"/>
    </source>
</evidence>
<organism evidence="1 2">
    <name type="scientific">Liquorilactobacillus mali KCTC 3596 = DSM 20444</name>
    <dbReference type="NCBI Taxonomy" id="1046596"/>
    <lineage>
        <taxon>Bacteria</taxon>
        <taxon>Bacillati</taxon>
        <taxon>Bacillota</taxon>
        <taxon>Bacilli</taxon>
        <taxon>Lactobacillales</taxon>
        <taxon>Lactobacillaceae</taxon>
        <taxon>Liquorilactobacillus</taxon>
    </lineage>
</organism>
<name>A0A0R2EBE8_9LACO</name>
<dbReference type="PATRIC" id="fig|1046596.6.peg.1160"/>
<dbReference type="EMBL" id="AYYH01000027">
    <property type="protein sequence ID" value="KRN09357.1"/>
    <property type="molecule type" value="Genomic_DNA"/>
</dbReference>
<evidence type="ECO:0000313" key="1">
    <source>
        <dbReference type="EMBL" id="KRN09357.1"/>
    </source>
</evidence>
<dbReference type="RefSeq" id="WP_010078285.1">
    <property type="nucleotide sequence ID" value="NZ_AYYH01000027.1"/>
</dbReference>
<proteinExistence type="predicted"/>
<reference evidence="1 2" key="1">
    <citation type="journal article" date="2015" name="Genome Announc.">
        <title>Expanding the biotechnology potential of lactobacilli through comparative genomics of 213 strains and associated genera.</title>
        <authorList>
            <person name="Sun Z."/>
            <person name="Harris H.M."/>
            <person name="McCann A."/>
            <person name="Guo C."/>
            <person name="Argimon S."/>
            <person name="Zhang W."/>
            <person name="Yang X."/>
            <person name="Jeffery I.B."/>
            <person name="Cooney J.C."/>
            <person name="Kagawa T.F."/>
            <person name="Liu W."/>
            <person name="Song Y."/>
            <person name="Salvetti E."/>
            <person name="Wrobel A."/>
            <person name="Rasinkangas P."/>
            <person name="Parkhill J."/>
            <person name="Rea M.C."/>
            <person name="O'Sullivan O."/>
            <person name="Ritari J."/>
            <person name="Douillard F.P."/>
            <person name="Paul Ross R."/>
            <person name="Yang R."/>
            <person name="Briner A.E."/>
            <person name="Felis G.E."/>
            <person name="de Vos W.M."/>
            <person name="Barrangou R."/>
            <person name="Klaenhammer T.R."/>
            <person name="Caufield P.W."/>
            <person name="Cui Y."/>
            <person name="Zhang H."/>
            <person name="O'Toole P.W."/>
        </authorList>
    </citation>
    <scope>NUCLEOTIDE SEQUENCE [LARGE SCALE GENOMIC DNA]</scope>
    <source>
        <strain evidence="1 2">DSM 20444</strain>
    </source>
</reference>
<gene>
    <name evidence="1" type="ORF">FD00_GL001080</name>
</gene>
<protein>
    <submittedName>
        <fullName evidence="1">Uncharacterized protein</fullName>
    </submittedName>
</protein>
<keyword evidence="2" id="KW-1185">Reference proteome</keyword>